<gene>
    <name evidence="3" type="ORF">DSM3645_08857</name>
</gene>
<dbReference type="InterPro" id="IPR027558">
    <property type="entry name" value="Pre_pil_HX9DG_C"/>
</dbReference>
<evidence type="ECO:0000259" key="2">
    <source>
        <dbReference type="Pfam" id="PF07596"/>
    </source>
</evidence>
<dbReference type="Gene3D" id="3.30.700.10">
    <property type="entry name" value="Glycoprotein, Type 4 Pilin"/>
    <property type="match status" value="1"/>
</dbReference>
<keyword evidence="1" id="KW-0812">Transmembrane</keyword>
<comment type="caution">
    <text evidence="3">The sequence shown here is derived from an EMBL/GenBank/DDBJ whole genome shotgun (WGS) entry which is preliminary data.</text>
</comment>
<proteinExistence type="predicted"/>
<dbReference type="NCBIfam" id="TIGR04294">
    <property type="entry name" value="pre_pil_HX9DG"/>
    <property type="match status" value="1"/>
</dbReference>
<keyword evidence="1" id="KW-1133">Transmembrane helix</keyword>
<feature type="transmembrane region" description="Helical" evidence="1">
    <location>
        <begin position="25"/>
        <end position="50"/>
    </location>
</feature>
<dbReference type="PANTHER" id="PTHR30093:SF2">
    <property type="entry name" value="TYPE II SECRETION SYSTEM PROTEIN H"/>
    <property type="match status" value="1"/>
</dbReference>
<dbReference type="InterPro" id="IPR012902">
    <property type="entry name" value="N_methyl_site"/>
</dbReference>
<dbReference type="InterPro" id="IPR045584">
    <property type="entry name" value="Pilin-like"/>
</dbReference>
<dbReference type="EMBL" id="AANZ01000001">
    <property type="protein sequence ID" value="EAQ82495.1"/>
    <property type="molecule type" value="Genomic_DNA"/>
</dbReference>
<accession>A3ZL62</accession>
<protein>
    <recommendedName>
        <fullName evidence="2">DUF1559 domain-containing protein</fullName>
    </recommendedName>
</protein>
<dbReference type="InterPro" id="IPR011453">
    <property type="entry name" value="DUF1559"/>
</dbReference>
<sequence>MVLRGGQGAKMKNANRLRNVRTNSIGFTLVELLVVIAIIGVLIALLLPAVQQAREAARRMQCTSNLKQIGLALHNYHDTHGAFPPAVINPGCNHCNIDEIPTGNWDGNVRNTTFQLMILPFLEQGNLYDKIDFRYAVGLSASTDTTGVAAPVETAQVTSNMNAIKNVQIDAFVCPSDPGDVPGKNTNSHYQQKDYRRTSYGTLTRRWQDNSQIKNMVWGASLNTSSERPAFGVNGSSKIRDITDGTSNSFLLCESRMLKSGDYFGPFWGTWTNTYWLYLSMGVNTTRIESGVDTKKPYAWTPGSNHPGGLNMLFTDASVHFLSDTTNATTLNNLTSISDGNVLGEY</sequence>
<evidence type="ECO:0000256" key="1">
    <source>
        <dbReference type="SAM" id="Phobius"/>
    </source>
</evidence>
<evidence type="ECO:0000313" key="4">
    <source>
        <dbReference type="Proteomes" id="UP000004358"/>
    </source>
</evidence>
<dbReference type="PANTHER" id="PTHR30093">
    <property type="entry name" value="GENERAL SECRETION PATHWAY PROTEIN G"/>
    <property type="match status" value="1"/>
</dbReference>
<name>A3ZL62_9BACT</name>
<keyword evidence="1" id="KW-0472">Membrane</keyword>
<dbReference type="Pfam" id="PF07596">
    <property type="entry name" value="SBP_bac_10"/>
    <property type="match status" value="1"/>
</dbReference>
<dbReference type="NCBIfam" id="TIGR02532">
    <property type="entry name" value="IV_pilin_GFxxxE"/>
    <property type="match status" value="1"/>
</dbReference>
<dbReference type="Pfam" id="PF07963">
    <property type="entry name" value="N_methyl"/>
    <property type="match status" value="1"/>
</dbReference>
<dbReference type="AlphaFoldDB" id="A3ZL62"/>
<feature type="domain" description="DUF1559" evidence="2">
    <location>
        <begin position="51"/>
        <end position="328"/>
    </location>
</feature>
<evidence type="ECO:0000313" key="3">
    <source>
        <dbReference type="EMBL" id="EAQ82495.1"/>
    </source>
</evidence>
<dbReference type="HOGENOM" id="CLU_041661_0_0_0"/>
<dbReference type="SUPFAM" id="SSF54523">
    <property type="entry name" value="Pili subunits"/>
    <property type="match status" value="1"/>
</dbReference>
<dbReference type="Proteomes" id="UP000004358">
    <property type="component" value="Unassembled WGS sequence"/>
</dbReference>
<reference evidence="3 4" key="1">
    <citation type="submission" date="2006-02" db="EMBL/GenBank/DDBJ databases">
        <authorList>
            <person name="Amann R."/>
            <person name="Ferriera S."/>
            <person name="Johnson J."/>
            <person name="Kravitz S."/>
            <person name="Halpern A."/>
            <person name="Remington K."/>
            <person name="Beeson K."/>
            <person name="Tran B."/>
            <person name="Rogers Y.-H."/>
            <person name="Friedman R."/>
            <person name="Venter J.C."/>
        </authorList>
    </citation>
    <scope>NUCLEOTIDE SEQUENCE [LARGE SCALE GENOMIC DNA]</scope>
    <source>
        <strain evidence="3 4">DSM 3645</strain>
    </source>
</reference>
<organism evidence="3 4">
    <name type="scientific">Blastopirellula marina DSM 3645</name>
    <dbReference type="NCBI Taxonomy" id="314230"/>
    <lineage>
        <taxon>Bacteria</taxon>
        <taxon>Pseudomonadati</taxon>
        <taxon>Planctomycetota</taxon>
        <taxon>Planctomycetia</taxon>
        <taxon>Pirellulales</taxon>
        <taxon>Pirellulaceae</taxon>
        <taxon>Blastopirellula</taxon>
    </lineage>
</organism>
<dbReference type="eggNOG" id="COG2165">
    <property type="taxonomic scope" value="Bacteria"/>
</dbReference>